<name>A0A160VGG1_9ZZZZ</name>
<dbReference type="AlphaFoldDB" id="A0A160VGG1"/>
<keyword evidence="1" id="KW-1133">Transmembrane helix</keyword>
<feature type="transmembrane region" description="Helical" evidence="1">
    <location>
        <begin position="107"/>
        <end position="134"/>
    </location>
</feature>
<dbReference type="InterPro" id="IPR036259">
    <property type="entry name" value="MFS_trans_sf"/>
</dbReference>
<dbReference type="Pfam" id="PF07690">
    <property type="entry name" value="MFS_1"/>
    <property type="match status" value="1"/>
</dbReference>
<sequence>MKRNNPTKRRFGIFYGWRMVTLGGFLTSLNKTAVSKGFPVFIIPVGETFDVGQATISFVFALASSAGGPTGPVAGWLIDRHGPKAAVILGATMTGVGFLVLGQTPNIWAFALVYVGLVTVGTNVGFSYAMSALVNNWFYRRKALAMSSFQAIDSSLPAVLVPVLALSISVWGWQFTSTAIGLVLLLVVPPLSFWIKNTPESMGLSMDGDSGADGPDTAIIQRVSRSRRSPPVEYSVSGAVRSLRYWVLLTASSLRLAAKGGVVVLIIPILVSKGTDAQGATYVYGFLLLMTLPLYLVIGWLGDRFSKNLILAGAVTSGAASYALIASPLHGLGVIMGFAALFGIAEACAPTNWAVLGEQFGRKSFGQLRGFVQLAQFPGALAAPVFAGWWADHHAGSYSFPLWIFTIVMGVSALTFAVAHKLQPIAVADGPDVRVEQRQA</sequence>
<feature type="transmembrane region" description="Helical" evidence="1">
    <location>
        <begin position="335"/>
        <end position="356"/>
    </location>
</feature>
<feature type="transmembrane region" description="Helical" evidence="1">
    <location>
        <begin position="402"/>
        <end position="419"/>
    </location>
</feature>
<dbReference type="GO" id="GO:0022857">
    <property type="term" value="F:transmembrane transporter activity"/>
    <property type="evidence" value="ECO:0007669"/>
    <property type="project" value="InterPro"/>
</dbReference>
<keyword evidence="1" id="KW-0812">Transmembrane</keyword>
<dbReference type="InterPro" id="IPR011701">
    <property type="entry name" value="MFS"/>
</dbReference>
<feature type="transmembrane region" description="Helical" evidence="1">
    <location>
        <begin position="85"/>
        <end position="101"/>
    </location>
</feature>
<reference evidence="3" key="1">
    <citation type="submission" date="2015-10" db="EMBL/GenBank/DDBJ databases">
        <authorList>
            <person name="Gilbert D.G."/>
        </authorList>
    </citation>
    <scope>NUCLEOTIDE SEQUENCE</scope>
</reference>
<keyword evidence="1" id="KW-0472">Membrane</keyword>
<dbReference type="InterPro" id="IPR020846">
    <property type="entry name" value="MFS_dom"/>
</dbReference>
<dbReference type="SUPFAM" id="SSF103473">
    <property type="entry name" value="MFS general substrate transporter"/>
    <property type="match status" value="1"/>
</dbReference>
<proteinExistence type="predicted"/>
<feature type="transmembrane region" description="Helical" evidence="1">
    <location>
        <begin position="309"/>
        <end position="329"/>
    </location>
</feature>
<organism evidence="3">
    <name type="scientific">hydrothermal vent metagenome</name>
    <dbReference type="NCBI Taxonomy" id="652676"/>
    <lineage>
        <taxon>unclassified sequences</taxon>
        <taxon>metagenomes</taxon>
        <taxon>ecological metagenomes</taxon>
    </lineage>
</organism>
<evidence type="ECO:0000259" key="2">
    <source>
        <dbReference type="PROSITE" id="PS50850"/>
    </source>
</evidence>
<feature type="transmembrane region" description="Helical" evidence="1">
    <location>
        <begin position="54"/>
        <end position="78"/>
    </location>
</feature>
<protein>
    <submittedName>
        <fullName evidence="3">Transporter, putative</fullName>
    </submittedName>
</protein>
<feature type="transmembrane region" description="Helical" evidence="1">
    <location>
        <begin position="12"/>
        <end position="34"/>
    </location>
</feature>
<dbReference type="PANTHER" id="PTHR11360">
    <property type="entry name" value="MONOCARBOXYLATE TRANSPORTER"/>
    <property type="match status" value="1"/>
</dbReference>
<feature type="transmembrane region" description="Helical" evidence="1">
    <location>
        <begin position="155"/>
        <end position="173"/>
    </location>
</feature>
<feature type="transmembrane region" description="Helical" evidence="1">
    <location>
        <begin position="368"/>
        <end position="390"/>
    </location>
</feature>
<accession>A0A160VGG1</accession>
<dbReference type="PANTHER" id="PTHR11360:SF284">
    <property type="entry name" value="EG:103B4.3 PROTEIN-RELATED"/>
    <property type="match status" value="1"/>
</dbReference>
<dbReference type="PROSITE" id="PS50850">
    <property type="entry name" value="MFS"/>
    <property type="match status" value="1"/>
</dbReference>
<evidence type="ECO:0000313" key="3">
    <source>
        <dbReference type="EMBL" id="CUV05845.1"/>
    </source>
</evidence>
<evidence type="ECO:0000256" key="1">
    <source>
        <dbReference type="SAM" id="Phobius"/>
    </source>
</evidence>
<gene>
    <name evidence="3" type="ORF">MGWOODY_Clf5</name>
</gene>
<dbReference type="Gene3D" id="1.20.1250.20">
    <property type="entry name" value="MFS general substrate transporter like domains"/>
    <property type="match status" value="2"/>
</dbReference>
<feature type="transmembrane region" description="Helical" evidence="1">
    <location>
        <begin position="245"/>
        <end position="270"/>
    </location>
</feature>
<dbReference type="InterPro" id="IPR050327">
    <property type="entry name" value="Proton-linked_MCT"/>
</dbReference>
<feature type="domain" description="Major facilitator superfamily (MFS) profile" evidence="2">
    <location>
        <begin position="16"/>
        <end position="427"/>
    </location>
</feature>
<feature type="transmembrane region" description="Helical" evidence="1">
    <location>
        <begin position="179"/>
        <end position="195"/>
    </location>
</feature>
<feature type="transmembrane region" description="Helical" evidence="1">
    <location>
        <begin position="282"/>
        <end position="302"/>
    </location>
</feature>
<dbReference type="EMBL" id="FAXA01000477">
    <property type="protein sequence ID" value="CUV05845.1"/>
    <property type="molecule type" value="Genomic_DNA"/>
</dbReference>